<proteinExistence type="predicted"/>
<evidence type="ECO:0000313" key="2">
    <source>
        <dbReference type="Proteomes" id="UP000198727"/>
    </source>
</evidence>
<protein>
    <submittedName>
        <fullName evidence="1">Uncharacterized protein</fullName>
    </submittedName>
</protein>
<dbReference type="EMBL" id="FOWW01000007">
    <property type="protein sequence ID" value="SFQ40734.1"/>
    <property type="molecule type" value="Genomic_DNA"/>
</dbReference>
<dbReference type="STRING" id="587909.SAMN05421810_10711"/>
<dbReference type="Proteomes" id="UP000198727">
    <property type="component" value="Unassembled WGS sequence"/>
</dbReference>
<dbReference type="RefSeq" id="WP_092532262.1">
    <property type="nucleotide sequence ID" value="NZ_FOWW01000007.1"/>
</dbReference>
<keyword evidence="2" id="KW-1185">Reference proteome</keyword>
<accession>A0A1I5Y969</accession>
<sequence>MADQPRLPHVAPGPGLVSLEWSPLSRTDDDRSVAVLVDSGAQRVRSVVGVHVTETDAAVTIDVLGTRFTDEGPMTLASILGEHISTCPAHSPAARSACRDRFSCPRAGTRI</sequence>
<gene>
    <name evidence="1" type="ORF">SAMN05421810_10711</name>
</gene>
<organism evidence="1 2">
    <name type="scientific">Amycolatopsis arida</name>
    <dbReference type="NCBI Taxonomy" id="587909"/>
    <lineage>
        <taxon>Bacteria</taxon>
        <taxon>Bacillati</taxon>
        <taxon>Actinomycetota</taxon>
        <taxon>Actinomycetes</taxon>
        <taxon>Pseudonocardiales</taxon>
        <taxon>Pseudonocardiaceae</taxon>
        <taxon>Amycolatopsis</taxon>
    </lineage>
</organism>
<reference evidence="2" key="1">
    <citation type="submission" date="2016-10" db="EMBL/GenBank/DDBJ databases">
        <authorList>
            <person name="Varghese N."/>
            <person name="Submissions S."/>
        </authorList>
    </citation>
    <scope>NUCLEOTIDE SEQUENCE [LARGE SCALE GENOMIC DNA]</scope>
    <source>
        <strain evidence="2">CGMCC 4.5579</strain>
    </source>
</reference>
<evidence type="ECO:0000313" key="1">
    <source>
        <dbReference type="EMBL" id="SFQ40734.1"/>
    </source>
</evidence>
<dbReference type="AlphaFoldDB" id="A0A1I5Y969"/>
<name>A0A1I5Y969_9PSEU</name>